<keyword evidence="13" id="KW-1185">Reference proteome</keyword>
<dbReference type="InterPro" id="IPR011008">
    <property type="entry name" value="Dimeric_a/b-barrel"/>
</dbReference>
<evidence type="ECO:0000313" key="12">
    <source>
        <dbReference type="EMBL" id="MCQ8193063.1"/>
    </source>
</evidence>
<evidence type="ECO:0000256" key="7">
    <source>
        <dbReference type="ARBA" id="ARBA00023004"/>
    </source>
</evidence>
<dbReference type="Proteomes" id="UP001204746">
    <property type="component" value="Unassembled WGS sequence"/>
</dbReference>
<feature type="region of interest" description="Disordered" evidence="9">
    <location>
        <begin position="1"/>
        <end position="26"/>
    </location>
</feature>
<keyword evidence="4" id="KW-0479">Metal-binding</keyword>
<feature type="domain" description="Dyp-type peroxidase C-terminal" evidence="11">
    <location>
        <begin position="244"/>
        <end position="413"/>
    </location>
</feature>
<evidence type="ECO:0000256" key="1">
    <source>
        <dbReference type="ARBA" id="ARBA00001970"/>
    </source>
</evidence>
<accession>A0ABT1V7Q8</accession>
<dbReference type="InterPro" id="IPR048328">
    <property type="entry name" value="Dyp_perox_C"/>
</dbReference>
<protein>
    <submittedName>
        <fullName evidence="12">Dyp-type peroxidase</fullName>
    </submittedName>
</protein>
<name>A0ABT1V7Q8_9ACTN</name>
<evidence type="ECO:0000256" key="3">
    <source>
        <dbReference type="ARBA" id="ARBA00022617"/>
    </source>
</evidence>
<comment type="caution">
    <text evidence="12">The sequence shown here is derived from an EMBL/GenBank/DDBJ whole genome shotgun (WGS) entry which is preliminary data.</text>
</comment>
<comment type="similarity">
    <text evidence="8">Belongs to the DyP-type peroxidase family.</text>
</comment>
<dbReference type="InterPro" id="IPR006311">
    <property type="entry name" value="TAT_signal"/>
</dbReference>
<dbReference type="PANTHER" id="PTHR30521">
    <property type="entry name" value="DEFERROCHELATASE/PEROXIDASE"/>
    <property type="match status" value="1"/>
</dbReference>
<evidence type="ECO:0000256" key="2">
    <source>
        <dbReference type="ARBA" id="ARBA00022559"/>
    </source>
</evidence>
<evidence type="ECO:0000313" key="13">
    <source>
        <dbReference type="Proteomes" id="UP001204746"/>
    </source>
</evidence>
<proteinExistence type="inferred from homology"/>
<dbReference type="InterPro" id="IPR048327">
    <property type="entry name" value="Dyp_perox_N"/>
</dbReference>
<keyword evidence="3" id="KW-0349">Heme</keyword>
<feature type="region of interest" description="Disordered" evidence="9">
    <location>
        <begin position="43"/>
        <end position="65"/>
    </location>
</feature>
<evidence type="ECO:0000256" key="4">
    <source>
        <dbReference type="ARBA" id="ARBA00022723"/>
    </source>
</evidence>
<dbReference type="PROSITE" id="PS51318">
    <property type="entry name" value="TAT"/>
    <property type="match status" value="1"/>
</dbReference>
<dbReference type="Pfam" id="PF20628">
    <property type="entry name" value="Dyp_perox_C"/>
    <property type="match status" value="1"/>
</dbReference>
<evidence type="ECO:0000256" key="8">
    <source>
        <dbReference type="ARBA" id="ARBA00025737"/>
    </source>
</evidence>
<evidence type="ECO:0000259" key="10">
    <source>
        <dbReference type="Pfam" id="PF04261"/>
    </source>
</evidence>
<sequence length="426" mass="44218">MTTDSTRLGESGTGRRPSRRKALATGTAAMAAAGITGYAVADRGRSAAPPDGASRAGSSGAGPSSVSAVVAVPARGGRQAGVDRPVQPQQHVALSVYDLPGAGHPDAPGSDFARRSGWPAAALGARVRTLTTRDGGAALGGLPPGDLTVTVGVGPRVVAAVDSELPGARELPGFAREEMSDSARGGDLMVQVCASDPQVVTLADGALRAWLQEHSVAPRWTQHGFRPPAPPVRPGQAGQRVPMRNLLGFLDGIVVPRTGRELDQEVWLPAPARVRGGTVSVVRRLRLDVARFLAQDLAQQERMIGRRRADGAPLSGGGPDAPMDLGAKSARGRYLVPAMAHARRANPNGTGSGLMLRRGYSYANGPEDRGLLFICFQRELRTFVATQQRLDDGDELSSFATATASGAFLVLPGFTGARPLGGSLFS</sequence>
<evidence type="ECO:0000256" key="6">
    <source>
        <dbReference type="ARBA" id="ARBA00023002"/>
    </source>
</evidence>
<reference evidence="12 13" key="1">
    <citation type="submission" date="2022-07" db="EMBL/GenBank/DDBJ databases">
        <authorList>
            <person name="Phongsopitanun W."/>
            <person name="Tanasupawat S."/>
        </authorList>
    </citation>
    <scope>NUCLEOTIDE SEQUENCE [LARGE SCALE GENOMIC DNA]</scope>
    <source>
        <strain evidence="12 13">RCU-064</strain>
    </source>
</reference>
<gene>
    <name evidence="12" type="ORF">NP777_33370</name>
</gene>
<organism evidence="12 13">
    <name type="scientific">Streptomyces rugosispiralis</name>
    <dbReference type="NCBI Taxonomy" id="2967341"/>
    <lineage>
        <taxon>Bacteria</taxon>
        <taxon>Bacillati</taxon>
        <taxon>Actinomycetota</taxon>
        <taxon>Actinomycetes</taxon>
        <taxon>Kitasatosporales</taxon>
        <taxon>Streptomycetaceae</taxon>
        <taxon>Streptomyces</taxon>
    </lineage>
</organism>
<dbReference type="RefSeq" id="WP_256653913.1">
    <property type="nucleotide sequence ID" value="NZ_JANIAA010000031.1"/>
</dbReference>
<evidence type="ECO:0000259" key="11">
    <source>
        <dbReference type="Pfam" id="PF20628"/>
    </source>
</evidence>
<evidence type="ECO:0000256" key="5">
    <source>
        <dbReference type="ARBA" id="ARBA00022729"/>
    </source>
</evidence>
<feature type="domain" description="Dyp-type peroxidase N-terminal" evidence="10">
    <location>
        <begin position="131"/>
        <end position="226"/>
    </location>
</feature>
<dbReference type="Pfam" id="PF04261">
    <property type="entry name" value="Dyp_perox_N"/>
    <property type="match status" value="1"/>
</dbReference>
<keyword evidence="7" id="KW-0408">Iron</keyword>
<dbReference type="GO" id="GO:0004601">
    <property type="term" value="F:peroxidase activity"/>
    <property type="evidence" value="ECO:0007669"/>
    <property type="project" value="UniProtKB-KW"/>
</dbReference>
<dbReference type="InterPro" id="IPR006314">
    <property type="entry name" value="Dyp_peroxidase"/>
</dbReference>
<dbReference type="EMBL" id="JANIAA010000031">
    <property type="protein sequence ID" value="MCQ8193063.1"/>
    <property type="molecule type" value="Genomic_DNA"/>
</dbReference>
<keyword evidence="2 12" id="KW-0575">Peroxidase</keyword>
<keyword evidence="6" id="KW-0560">Oxidoreductase</keyword>
<dbReference type="SUPFAM" id="SSF54909">
    <property type="entry name" value="Dimeric alpha+beta barrel"/>
    <property type="match status" value="1"/>
</dbReference>
<dbReference type="NCBIfam" id="TIGR01413">
    <property type="entry name" value="Dyp_perox_fam"/>
    <property type="match status" value="1"/>
</dbReference>
<keyword evidence="5" id="KW-0732">Signal</keyword>
<evidence type="ECO:0000256" key="9">
    <source>
        <dbReference type="SAM" id="MobiDB-lite"/>
    </source>
</evidence>
<dbReference type="PANTHER" id="PTHR30521:SF4">
    <property type="entry name" value="DEFERROCHELATASE"/>
    <property type="match status" value="1"/>
</dbReference>
<comment type="cofactor">
    <cofactor evidence="1">
        <name>heme b</name>
        <dbReference type="ChEBI" id="CHEBI:60344"/>
    </cofactor>
</comment>
<dbReference type="PROSITE" id="PS51404">
    <property type="entry name" value="DYP_PEROXIDASE"/>
    <property type="match status" value="1"/>
</dbReference>